<evidence type="ECO:0000313" key="3">
    <source>
        <dbReference type="EMBL" id="MBB6145692.1"/>
    </source>
</evidence>
<dbReference type="InterPro" id="IPR001173">
    <property type="entry name" value="Glyco_trans_2-like"/>
</dbReference>
<protein>
    <submittedName>
        <fullName evidence="3">GT2 family glycosyltransferase</fullName>
    </submittedName>
</protein>
<dbReference type="EMBL" id="JACHEK010000007">
    <property type="protein sequence ID" value="MBB6145692.1"/>
    <property type="molecule type" value="Genomic_DNA"/>
</dbReference>
<dbReference type="PANTHER" id="PTHR43685:SF3">
    <property type="entry name" value="SLR2126 PROTEIN"/>
    <property type="match status" value="1"/>
</dbReference>
<proteinExistence type="predicted"/>
<sequence>MAQVDGRDVEILVVDDGSTDETGSVVASYPGVRLITQPNAGPAAARNLGAREARGTILLFTDDDCVPMPDWLDAMLAPFNDPKVVGAKGIYRTHQKSMAARFVQIEYEDRYRLMSSQPDIDFIDTYSAAFRRGRFLEMNGYDTSFPVACAEDIELSYRMSARGWKMQFAPAAIVYHTHPDSLWRYLKKKYKFAFWRVVAVRKNPGKGVKDSHTPQVMKLQLLFPPALLMAVAFDIAMRPGLVASVFVLAAFLLSTLPFALRAVMKDPVVGLISPLLLAARACAQFLGVTGGLIYSYRNQAAIPVKSAA</sequence>
<keyword evidence="3" id="KW-0808">Transferase</keyword>
<dbReference type="GO" id="GO:0016740">
    <property type="term" value="F:transferase activity"/>
    <property type="evidence" value="ECO:0007669"/>
    <property type="project" value="UniProtKB-KW"/>
</dbReference>
<dbReference type="AlphaFoldDB" id="A0A841JWD8"/>
<evidence type="ECO:0000259" key="2">
    <source>
        <dbReference type="Pfam" id="PF00535"/>
    </source>
</evidence>
<evidence type="ECO:0000256" key="1">
    <source>
        <dbReference type="SAM" id="Phobius"/>
    </source>
</evidence>
<organism evidence="3 4">
    <name type="scientific">Silvibacterium bohemicum</name>
    <dbReference type="NCBI Taxonomy" id="1577686"/>
    <lineage>
        <taxon>Bacteria</taxon>
        <taxon>Pseudomonadati</taxon>
        <taxon>Acidobacteriota</taxon>
        <taxon>Terriglobia</taxon>
        <taxon>Terriglobales</taxon>
        <taxon>Acidobacteriaceae</taxon>
        <taxon>Silvibacterium</taxon>
    </lineage>
</organism>
<keyword evidence="1" id="KW-1133">Transmembrane helix</keyword>
<feature type="transmembrane region" description="Helical" evidence="1">
    <location>
        <begin position="275"/>
        <end position="296"/>
    </location>
</feature>
<comment type="caution">
    <text evidence="3">The sequence shown here is derived from an EMBL/GenBank/DDBJ whole genome shotgun (WGS) entry which is preliminary data.</text>
</comment>
<keyword evidence="4" id="KW-1185">Reference proteome</keyword>
<dbReference type="Proteomes" id="UP000538666">
    <property type="component" value="Unassembled WGS sequence"/>
</dbReference>
<feature type="domain" description="Glycosyltransferase 2-like" evidence="2">
    <location>
        <begin position="3"/>
        <end position="129"/>
    </location>
</feature>
<keyword evidence="1" id="KW-0812">Transmembrane</keyword>
<dbReference type="InterPro" id="IPR029044">
    <property type="entry name" value="Nucleotide-diphossugar_trans"/>
</dbReference>
<dbReference type="InterPro" id="IPR050834">
    <property type="entry name" value="Glycosyltransf_2"/>
</dbReference>
<accession>A0A841JWD8</accession>
<dbReference type="SUPFAM" id="SSF53448">
    <property type="entry name" value="Nucleotide-diphospho-sugar transferases"/>
    <property type="match status" value="1"/>
</dbReference>
<reference evidence="3 4" key="1">
    <citation type="submission" date="2020-08" db="EMBL/GenBank/DDBJ databases">
        <title>Genomic Encyclopedia of Type Strains, Phase IV (KMG-IV): sequencing the most valuable type-strain genomes for metagenomic binning, comparative biology and taxonomic classification.</title>
        <authorList>
            <person name="Goeker M."/>
        </authorList>
    </citation>
    <scope>NUCLEOTIDE SEQUENCE [LARGE SCALE GENOMIC DNA]</scope>
    <source>
        <strain evidence="3 4">DSM 103733</strain>
    </source>
</reference>
<gene>
    <name evidence="3" type="ORF">HNQ77_003653</name>
</gene>
<dbReference type="Pfam" id="PF00535">
    <property type="entry name" value="Glycos_transf_2"/>
    <property type="match status" value="1"/>
</dbReference>
<keyword evidence="1" id="KW-0472">Membrane</keyword>
<dbReference type="PANTHER" id="PTHR43685">
    <property type="entry name" value="GLYCOSYLTRANSFERASE"/>
    <property type="match status" value="1"/>
</dbReference>
<evidence type="ECO:0000313" key="4">
    <source>
        <dbReference type="Proteomes" id="UP000538666"/>
    </source>
</evidence>
<name>A0A841JWD8_9BACT</name>
<feature type="transmembrane region" description="Helical" evidence="1">
    <location>
        <begin position="243"/>
        <end position="263"/>
    </location>
</feature>
<dbReference type="Gene3D" id="3.90.550.10">
    <property type="entry name" value="Spore Coat Polysaccharide Biosynthesis Protein SpsA, Chain A"/>
    <property type="match status" value="1"/>
</dbReference>